<proteinExistence type="predicted"/>
<reference evidence="2" key="1">
    <citation type="submission" date="2016-11" db="UniProtKB">
        <authorList>
            <consortium name="WormBaseParasite"/>
        </authorList>
    </citation>
    <scope>IDENTIFICATION</scope>
</reference>
<dbReference type="STRING" id="1561998.A0A1I7TMM6"/>
<dbReference type="WBParaSite" id="Csp11.Scaffold628.g7434.t1">
    <property type="protein sequence ID" value="Csp11.Scaffold628.g7434.t1"/>
    <property type="gene ID" value="Csp11.Scaffold628.g7434"/>
</dbReference>
<evidence type="ECO:0000313" key="2">
    <source>
        <dbReference type="WBParaSite" id="Csp11.Scaffold628.g7434.t1"/>
    </source>
</evidence>
<evidence type="ECO:0000313" key="1">
    <source>
        <dbReference type="Proteomes" id="UP000095282"/>
    </source>
</evidence>
<organism evidence="1 2">
    <name type="scientific">Caenorhabditis tropicalis</name>
    <dbReference type="NCBI Taxonomy" id="1561998"/>
    <lineage>
        <taxon>Eukaryota</taxon>
        <taxon>Metazoa</taxon>
        <taxon>Ecdysozoa</taxon>
        <taxon>Nematoda</taxon>
        <taxon>Chromadorea</taxon>
        <taxon>Rhabditida</taxon>
        <taxon>Rhabditina</taxon>
        <taxon>Rhabditomorpha</taxon>
        <taxon>Rhabditoidea</taxon>
        <taxon>Rhabditidae</taxon>
        <taxon>Peloderinae</taxon>
        <taxon>Caenorhabditis</taxon>
    </lineage>
</organism>
<keyword evidence="1" id="KW-1185">Reference proteome</keyword>
<name>A0A1I7TMM6_9PELO</name>
<protein>
    <submittedName>
        <fullName evidence="2">Disease resistance protein</fullName>
    </submittedName>
</protein>
<dbReference type="Proteomes" id="UP000095282">
    <property type="component" value="Unplaced"/>
</dbReference>
<sequence>MTIKGFLNHFGPIQKTFSNSSIQTEEEDKRYGGSRFQLLGLWKIKDTFSSGIPLKLVKEVIEKMKSLSDELEVHQMANYELQHYKGEMRMYLQTVEVNIEKIKKTGECTHLLALPNHPSLSDRFINRYWDCIDEKKKKMKMEKKGKKSSNDPTDSECLFCYFERNRTKRHWNVTIVAKSLI</sequence>
<dbReference type="AlphaFoldDB" id="A0A1I7TMM6"/>
<accession>A0A1I7TMM6</accession>